<evidence type="ECO:0000313" key="2">
    <source>
        <dbReference type="Proteomes" id="UP000239322"/>
    </source>
</evidence>
<dbReference type="Proteomes" id="UP000239322">
    <property type="component" value="Unassembled WGS sequence"/>
</dbReference>
<keyword evidence="2" id="KW-1185">Reference proteome</keyword>
<reference evidence="1 2" key="1">
    <citation type="submission" date="2018-03" db="EMBL/GenBank/DDBJ databases">
        <title>Novel Streptomyces sp. from soil.</title>
        <authorList>
            <person name="Tan G.Y.A."/>
            <person name="Lee Z.Y."/>
        </authorList>
    </citation>
    <scope>NUCLEOTIDE SEQUENCE [LARGE SCALE GENOMIC DNA]</scope>
    <source>
        <strain evidence="1 2">ST5x</strain>
    </source>
</reference>
<sequence length="143" mass="15772">MMASLSEIRKALATVIRQNVTVELQDYSEVPDVLRLPAIVVKPSTGDFTGAFQRGLDTWEFEVYVLVARQNSQTQQELLDEFLTGAGPNSIRRVVYENPTLGRSDVIDAMVKRMRGYGGTFQAAQVQHTGAILTVTVHTDGSN</sequence>
<comment type="caution">
    <text evidence="1">The sequence shown here is derived from an EMBL/GenBank/DDBJ whole genome shotgun (WGS) entry which is preliminary data.</text>
</comment>
<evidence type="ECO:0000313" key="1">
    <source>
        <dbReference type="EMBL" id="PRH79402.1"/>
    </source>
</evidence>
<protein>
    <submittedName>
        <fullName evidence="1">Uncharacterized protein</fullName>
    </submittedName>
</protein>
<organism evidence="1 2">
    <name type="scientific">Streptomyces solincola</name>
    <dbReference type="NCBI Taxonomy" id="2100817"/>
    <lineage>
        <taxon>Bacteria</taxon>
        <taxon>Bacillati</taxon>
        <taxon>Actinomycetota</taxon>
        <taxon>Actinomycetes</taxon>
        <taxon>Kitasatosporales</taxon>
        <taxon>Streptomycetaceae</taxon>
        <taxon>Streptomyces</taxon>
    </lineage>
</organism>
<accession>A0A2S9PYB6</accession>
<dbReference type="EMBL" id="PVLV01000121">
    <property type="protein sequence ID" value="PRH79402.1"/>
    <property type="molecule type" value="Genomic_DNA"/>
</dbReference>
<proteinExistence type="predicted"/>
<dbReference type="AlphaFoldDB" id="A0A2S9PYB6"/>
<name>A0A2S9PYB6_9ACTN</name>
<gene>
    <name evidence="1" type="ORF">C6N75_09980</name>
</gene>